<evidence type="ECO:0000256" key="6">
    <source>
        <dbReference type="SAM" id="Phobius"/>
    </source>
</evidence>
<comment type="subcellular location">
    <subcellularLocation>
        <location evidence="1">Cell membrane</location>
        <topology evidence="1">Multi-pass membrane protein</topology>
    </subcellularLocation>
</comment>
<evidence type="ECO:0000313" key="8">
    <source>
        <dbReference type="Proteomes" id="UP001428817"/>
    </source>
</evidence>
<organism evidence="7 8">
    <name type="scientific">Pseudonocardia eucalypti</name>
    <dbReference type="NCBI Taxonomy" id="648755"/>
    <lineage>
        <taxon>Bacteria</taxon>
        <taxon>Bacillati</taxon>
        <taxon>Actinomycetota</taxon>
        <taxon>Actinomycetes</taxon>
        <taxon>Pseudonocardiales</taxon>
        <taxon>Pseudonocardiaceae</taxon>
        <taxon>Pseudonocardia</taxon>
    </lineage>
</organism>
<feature type="transmembrane region" description="Helical" evidence="6">
    <location>
        <begin position="98"/>
        <end position="116"/>
    </location>
</feature>
<evidence type="ECO:0000256" key="5">
    <source>
        <dbReference type="ARBA" id="ARBA00023136"/>
    </source>
</evidence>
<feature type="transmembrane region" description="Helical" evidence="6">
    <location>
        <begin position="66"/>
        <end position="86"/>
    </location>
</feature>
<keyword evidence="3 6" id="KW-0812">Transmembrane</keyword>
<keyword evidence="4 6" id="KW-1133">Transmembrane helix</keyword>
<dbReference type="InterPro" id="IPR001123">
    <property type="entry name" value="LeuE-type"/>
</dbReference>
<keyword evidence="8" id="KW-1185">Reference proteome</keyword>
<evidence type="ECO:0000256" key="2">
    <source>
        <dbReference type="ARBA" id="ARBA00022475"/>
    </source>
</evidence>
<feature type="transmembrane region" description="Helical" evidence="6">
    <location>
        <begin position="152"/>
        <end position="176"/>
    </location>
</feature>
<comment type="caution">
    <text evidence="7">The sequence shown here is derived from an EMBL/GenBank/DDBJ whole genome shotgun (WGS) entry which is preliminary data.</text>
</comment>
<evidence type="ECO:0000256" key="4">
    <source>
        <dbReference type="ARBA" id="ARBA00022989"/>
    </source>
</evidence>
<accession>A0ABP9QQ08</accession>
<dbReference type="PIRSF" id="PIRSF006324">
    <property type="entry name" value="LeuE"/>
    <property type="match status" value="1"/>
</dbReference>
<name>A0ABP9QQ08_9PSEU</name>
<dbReference type="Pfam" id="PF01810">
    <property type="entry name" value="LysE"/>
    <property type="match status" value="1"/>
</dbReference>
<feature type="transmembrane region" description="Helical" evidence="6">
    <location>
        <begin position="6"/>
        <end position="26"/>
    </location>
</feature>
<evidence type="ECO:0000256" key="3">
    <source>
        <dbReference type="ARBA" id="ARBA00022692"/>
    </source>
</evidence>
<keyword evidence="2" id="KW-1003">Cell membrane</keyword>
<dbReference type="Proteomes" id="UP001428817">
    <property type="component" value="Unassembled WGS sequence"/>
</dbReference>
<dbReference type="PANTHER" id="PTHR30086">
    <property type="entry name" value="ARGININE EXPORTER PROTEIN ARGO"/>
    <property type="match status" value="1"/>
</dbReference>
<feature type="transmembrane region" description="Helical" evidence="6">
    <location>
        <begin position="38"/>
        <end position="60"/>
    </location>
</feature>
<dbReference type="EMBL" id="BAABJP010000031">
    <property type="protein sequence ID" value="GAA5165448.1"/>
    <property type="molecule type" value="Genomic_DNA"/>
</dbReference>
<reference evidence="8" key="1">
    <citation type="journal article" date="2019" name="Int. J. Syst. Evol. Microbiol.">
        <title>The Global Catalogue of Microorganisms (GCM) 10K type strain sequencing project: providing services to taxonomists for standard genome sequencing and annotation.</title>
        <authorList>
            <consortium name="The Broad Institute Genomics Platform"/>
            <consortium name="The Broad Institute Genome Sequencing Center for Infectious Disease"/>
            <person name="Wu L."/>
            <person name="Ma J."/>
        </authorList>
    </citation>
    <scope>NUCLEOTIDE SEQUENCE [LARGE SCALE GENOMIC DNA]</scope>
    <source>
        <strain evidence="8">JCM 18303</strain>
    </source>
</reference>
<evidence type="ECO:0000313" key="7">
    <source>
        <dbReference type="EMBL" id="GAA5165448.1"/>
    </source>
</evidence>
<sequence length="214" mass="21844">MDNLLAFAVASVVLVLIPGPSVLFVVSRAIAHGRRAALGSVVGNSAGVCVVILLVAFGLGSLVERSVLLFTAIKLAGAAYLVYLGVRTFRERGRLSEAIGAGIGGAAPAGVAGHVFRQGFVVGLTNPKTLVFFGAVLPQFVDREAGGVPVQMVVLGLTFVLAALVLDSLWGIMAGTARTWLARSPRRLAVLGGTGGLTMIGLGVGLAVTGRAER</sequence>
<dbReference type="PANTHER" id="PTHR30086:SF20">
    <property type="entry name" value="ARGININE EXPORTER PROTEIN ARGO-RELATED"/>
    <property type="match status" value="1"/>
</dbReference>
<protein>
    <submittedName>
        <fullName evidence="7">LysE family translocator</fullName>
    </submittedName>
</protein>
<feature type="transmembrane region" description="Helical" evidence="6">
    <location>
        <begin position="188"/>
        <end position="208"/>
    </location>
</feature>
<keyword evidence="5 6" id="KW-0472">Membrane</keyword>
<gene>
    <name evidence="7" type="ORF">GCM10023321_55450</name>
</gene>
<proteinExistence type="predicted"/>
<evidence type="ECO:0000256" key="1">
    <source>
        <dbReference type="ARBA" id="ARBA00004651"/>
    </source>
</evidence>